<evidence type="ECO:0000256" key="1">
    <source>
        <dbReference type="SAM" id="Coils"/>
    </source>
</evidence>
<evidence type="ECO:0000256" key="3">
    <source>
        <dbReference type="SAM" id="SignalP"/>
    </source>
</evidence>
<dbReference type="RefSeq" id="XP_011639844.1">
    <property type="nucleotide sequence ID" value="XM_011641542.2"/>
</dbReference>
<gene>
    <name evidence="5" type="primary">LOC105428932</name>
</gene>
<dbReference type="GeneID" id="105428932"/>
<proteinExistence type="predicted"/>
<reference evidence="5" key="1">
    <citation type="submission" date="2025-08" db="UniProtKB">
        <authorList>
            <consortium name="RefSeq"/>
        </authorList>
    </citation>
    <scope>IDENTIFICATION</scope>
</reference>
<organism evidence="4 5">
    <name type="scientific">Pogonomyrmex barbatus</name>
    <name type="common">red harvester ant</name>
    <dbReference type="NCBI Taxonomy" id="144034"/>
    <lineage>
        <taxon>Eukaryota</taxon>
        <taxon>Metazoa</taxon>
        <taxon>Ecdysozoa</taxon>
        <taxon>Arthropoda</taxon>
        <taxon>Hexapoda</taxon>
        <taxon>Insecta</taxon>
        <taxon>Pterygota</taxon>
        <taxon>Neoptera</taxon>
        <taxon>Endopterygota</taxon>
        <taxon>Hymenoptera</taxon>
        <taxon>Apocrita</taxon>
        <taxon>Aculeata</taxon>
        <taxon>Formicoidea</taxon>
        <taxon>Formicidae</taxon>
        <taxon>Myrmicinae</taxon>
        <taxon>Pogonomyrmex</taxon>
    </lineage>
</organism>
<feature type="chain" id="PRO_5026968235" evidence="3">
    <location>
        <begin position="17"/>
        <end position="195"/>
    </location>
</feature>
<evidence type="ECO:0000256" key="2">
    <source>
        <dbReference type="SAM" id="MobiDB-lite"/>
    </source>
</evidence>
<feature type="region of interest" description="Disordered" evidence="2">
    <location>
        <begin position="124"/>
        <end position="146"/>
    </location>
</feature>
<feature type="coiled-coil region" evidence="1">
    <location>
        <begin position="53"/>
        <end position="80"/>
    </location>
</feature>
<dbReference type="Proteomes" id="UP000504615">
    <property type="component" value="Unplaced"/>
</dbReference>
<keyword evidence="4" id="KW-1185">Reference proteome</keyword>
<accession>A0A6I9WFP3</accession>
<name>A0A6I9WFP3_9HYME</name>
<keyword evidence="3" id="KW-0732">Signal</keyword>
<keyword evidence="1" id="KW-0175">Coiled coil</keyword>
<dbReference type="KEGG" id="pbar:105428932"/>
<feature type="signal peptide" evidence="3">
    <location>
        <begin position="1"/>
        <end position="16"/>
    </location>
</feature>
<evidence type="ECO:0000313" key="5">
    <source>
        <dbReference type="RefSeq" id="XP_011639844.1"/>
    </source>
</evidence>
<sequence length="195" mass="22840">MKLVLLFLILLTGIEQYVGVAGCCVHSSWHNFHCPFHNPSLEESDYFFLNKQVHNLEIRLLTLQNEFRELVEKFRKYNKDTNGPSVLENVVSNETKVHTTQSTPTSTILYESIVKSYKKSILSENKDRKDSSTSENIELNKKSNKDTQTKIKDSSIFKNNKSNETKVNGTEIFRWIIEKRRNKNKDLFYDDDYSF</sequence>
<dbReference type="AlphaFoldDB" id="A0A6I9WFP3"/>
<evidence type="ECO:0000313" key="4">
    <source>
        <dbReference type="Proteomes" id="UP000504615"/>
    </source>
</evidence>
<protein>
    <submittedName>
        <fullName evidence="5">Uncharacterized protein LOC105428932</fullName>
    </submittedName>
</protein>